<dbReference type="Pfam" id="PF00183">
    <property type="entry name" value="HSP90"/>
    <property type="match status" value="1"/>
</dbReference>
<dbReference type="GO" id="GO:0016887">
    <property type="term" value="F:ATP hydrolysis activity"/>
    <property type="evidence" value="ECO:0007669"/>
    <property type="project" value="InterPro"/>
</dbReference>
<sequence length="189" mass="21475">MMRLPKSFFKEKLEQAILRRGEEKSPVMIMADFFENGWTEFVEDKGVEEGREDFLRQGLSQPIADIFCPPVPEGNPGGQLEHAKLVYLLRYHSKKGGNGLTSLKDFIIRMKEGQKDIFYTTGESEKAEEERAVGNSPSKTEEEAGFCYQGRIEVGRCDRGGKEEKGREKKFGQQCPHLMSITLKTLGNY</sequence>
<dbReference type="Gene3D" id="3.40.50.11260">
    <property type="match status" value="1"/>
</dbReference>
<feature type="compositionally biased region" description="Basic and acidic residues" evidence="3">
    <location>
        <begin position="123"/>
        <end position="132"/>
    </location>
</feature>
<evidence type="ECO:0000256" key="2">
    <source>
        <dbReference type="ARBA" id="ARBA00023186"/>
    </source>
</evidence>
<keyword evidence="2" id="KW-0143">Chaperone</keyword>
<dbReference type="PANTHER" id="PTHR11528">
    <property type="entry name" value="HEAT SHOCK PROTEIN 90 FAMILY MEMBER"/>
    <property type="match status" value="1"/>
</dbReference>
<feature type="region of interest" description="Disordered" evidence="3">
    <location>
        <begin position="122"/>
        <end position="141"/>
    </location>
</feature>
<gene>
    <name evidence="4" type="ORF">RJ640_013112</name>
</gene>
<protein>
    <submittedName>
        <fullName evidence="4">Uncharacterized protein</fullName>
    </submittedName>
</protein>
<dbReference type="AlphaFoldDB" id="A0AA88RYU2"/>
<accession>A0AA88RYU2</accession>
<dbReference type="InterPro" id="IPR001404">
    <property type="entry name" value="Hsp90_fam"/>
</dbReference>
<dbReference type="GO" id="GO:0140662">
    <property type="term" value="F:ATP-dependent protein folding chaperone"/>
    <property type="evidence" value="ECO:0007669"/>
    <property type="project" value="InterPro"/>
</dbReference>
<dbReference type="EMBL" id="JAVXUO010000839">
    <property type="protein sequence ID" value="KAK2988631.1"/>
    <property type="molecule type" value="Genomic_DNA"/>
</dbReference>
<dbReference type="Proteomes" id="UP001187471">
    <property type="component" value="Unassembled WGS sequence"/>
</dbReference>
<proteinExistence type="inferred from homology"/>
<comment type="caution">
    <text evidence="4">The sequence shown here is derived from an EMBL/GenBank/DDBJ whole genome shotgun (WGS) entry which is preliminary data.</text>
</comment>
<evidence type="ECO:0000313" key="4">
    <source>
        <dbReference type="EMBL" id="KAK2988631.1"/>
    </source>
</evidence>
<dbReference type="GO" id="GO:0051082">
    <property type="term" value="F:unfolded protein binding"/>
    <property type="evidence" value="ECO:0007669"/>
    <property type="project" value="InterPro"/>
</dbReference>
<evidence type="ECO:0000256" key="3">
    <source>
        <dbReference type="SAM" id="MobiDB-lite"/>
    </source>
</evidence>
<reference evidence="4" key="1">
    <citation type="submission" date="2022-12" db="EMBL/GenBank/DDBJ databases">
        <title>Draft genome assemblies for two species of Escallonia (Escalloniales).</title>
        <authorList>
            <person name="Chanderbali A."/>
            <person name="Dervinis C."/>
            <person name="Anghel I."/>
            <person name="Soltis D."/>
            <person name="Soltis P."/>
            <person name="Zapata F."/>
        </authorList>
    </citation>
    <scope>NUCLEOTIDE SEQUENCE</scope>
    <source>
        <strain evidence="4">UCBG92.1500</strain>
        <tissue evidence="4">Leaf</tissue>
    </source>
</reference>
<dbReference type="SUPFAM" id="SSF54211">
    <property type="entry name" value="Ribosomal protein S5 domain 2-like"/>
    <property type="match status" value="1"/>
</dbReference>
<dbReference type="GO" id="GO:0005524">
    <property type="term" value="F:ATP binding"/>
    <property type="evidence" value="ECO:0007669"/>
    <property type="project" value="InterPro"/>
</dbReference>
<name>A0AA88RYU2_9ASTE</name>
<evidence type="ECO:0000313" key="5">
    <source>
        <dbReference type="Proteomes" id="UP001187471"/>
    </source>
</evidence>
<keyword evidence="5" id="KW-1185">Reference proteome</keyword>
<dbReference type="InterPro" id="IPR020568">
    <property type="entry name" value="Ribosomal_Su5_D2-typ_SF"/>
</dbReference>
<comment type="similarity">
    <text evidence="1">Belongs to the heat shock protein 90 family.</text>
</comment>
<organism evidence="4 5">
    <name type="scientific">Escallonia rubra</name>
    <dbReference type="NCBI Taxonomy" id="112253"/>
    <lineage>
        <taxon>Eukaryota</taxon>
        <taxon>Viridiplantae</taxon>
        <taxon>Streptophyta</taxon>
        <taxon>Embryophyta</taxon>
        <taxon>Tracheophyta</taxon>
        <taxon>Spermatophyta</taxon>
        <taxon>Magnoliopsida</taxon>
        <taxon>eudicotyledons</taxon>
        <taxon>Gunneridae</taxon>
        <taxon>Pentapetalae</taxon>
        <taxon>asterids</taxon>
        <taxon>campanulids</taxon>
        <taxon>Escalloniales</taxon>
        <taxon>Escalloniaceae</taxon>
        <taxon>Escallonia</taxon>
    </lineage>
</organism>
<evidence type="ECO:0000256" key="1">
    <source>
        <dbReference type="ARBA" id="ARBA00008239"/>
    </source>
</evidence>